<dbReference type="InterPro" id="IPR007829">
    <property type="entry name" value="TM2"/>
</dbReference>
<dbReference type="Proteomes" id="UP001203945">
    <property type="component" value="Unassembled WGS sequence"/>
</dbReference>
<organism evidence="7 8">
    <name type="scientific">Paracoccus albicereus</name>
    <dbReference type="NCBI Taxonomy" id="2922394"/>
    <lineage>
        <taxon>Bacteria</taxon>
        <taxon>Pseudomonadati</taxon>
        <taxon>Pseudomonadota</taxon>
        <taxon>Alphaproteobacteria</taxon>
        <taxon>Rhodobacterales</taxon>
        <taxon>Paracoccaceae</taxon>
        <taxon>Paracoccus</taxon>
    </lineage>
</organism>
<evidence type="ECO:0000313" key="7">
    <source>
        <dbReference type="EMBL" id="MCQ0970674.1"/>
    </source>
</evidence>
<feature type="transmembrane region" description="Helical" evidence="5">
    <location>
        <begin position="21"/>
        <end position="40"/>
    </location>
</feature>
<reference evidence="7 8" key="1">
    <citation type="submission" date="2022-03" db="EMBL/GenBank/DDBJ databases">
        <authorList>
            <person name="He Y."/>
        </authorList>
    </citation>
    <scope>NUCLEOTIDE SEQUENCE [LARGE SCALE GENOMIC DNA]</scope>
    <source>
        <strain evidence="7 8">TK19116</strain>
    </source>
</reference>
<sequence>MDTQRELLIEQRVANEAKSPLVAYLLLIFLWGCGVHRMYLGRSFSGIVMLVIWGLGWLTAPILIGWPAIGLVVLWCVLDLFLIPGMIRDDREAIRRRMR</sequence>
<name>A0ABT1MRA6_9RHOB</name>
<comment type="caution">
    <text evidence="7">The sequence shown here is derived from an EMBL/GenBank/DDBJ whole genome shotgun (WGS) entry which is preliminary data.</text>
</comment>
<comment type="subcellular location">
    <subcellularLocation>
        <location evidence="1">Membrane</location>
        <topology evidence="1">Multi-pass membrane protein</topology>
    </subcellularLocation>
</comment>
<dbReference type="EMBL" id="JAKZEU010000003">
    <property type="protein sequence ID" value="MCQ0970674.1"/>
    <property type="molecule type" value="Genomic_DNA"/>
</dbReference>
<proteinExistence type="predicted"/>
<feature type="domain" description="TM2" evidence="6">
    <location>
        <begin position="17"/>
        <end position="64"/>
    </location>
</feature>
<gene>
    <name evidence="7" type="ORF">MLD63_09580</name>
</gene>
<evidence type="ECO:0000256" key="4">
    <source>
        <dbReference type="ARBA" id="ARBA00023136"/>
    </source>
</evidence>
<keyword evidence="8" id="KW-1185">Reference proteome</keyword>
<dbReference type="Pfam" id="PF05154">
    <property type="entry name" value="TM2"/>
    <property type="match status" value="1"/>
</dbReference>
<evidence type="ECO:0000256" key="3">
    <source>
        <dbReference type="ARBA" id="ARBA00022989"/>
    </source>
</evidence>
<protein>
    <submittedName>
        <fullName evidence="7">TM2 domain-containing protein</fullName>
    </submittedName>
</protein>
<keyword evidence="2 5" id="KW-0812">Transmembrane</keyword>
<keyword evidence="3 5" id="KW-1133">Transmembrane helix</keyword>
<evidence type="ECO:0000313" key="8">
    <source>
        <dbReference type="Proteomes" id="UP001203945"/>
    </source>
</evidence>
<evidence type="ECO:0000256" key="2">
    <source>
        <dbReference type="ARBA" id="ARBA00022692"/>
    </source>
</evidence>
<evidence type="ECO:0000256" key="1">
    <source>
        <dbReference type="ARBA" id="ARBA00004141"/>
    </source>
</evidence>
<accession>A0ABT1MRA6</accession>
<evidence type="ECO:0000259" key="6">
    <source>
        <dbReference type="Pfam" id="PF05154"/>
    </source>
</evidence>
<keyword evidence="4 5" id="KW-0472">Membrane</keyword>
<dbReference type="RefSeq" id="WP_255329692.1">
    <property type="nucleotide sequence ID" value="NZ_JAKZEU010000003.1"/>
</dbReference>
<feature type="transmembrane region" description="Helical" evidence="5">
    <location>
        <begin position="72"/>
        <end position="89"/>
    </location>
</feature>
<evidence type="ECO:0000256" key="5">
    <source>
        <dbReference type="SAM" id="Phobius"/>
    </source>
</evidence>